<dbReference type="InterPro" id="IPR000644">
    <property type="entry name" value="CBS_dom"/>
</dbReference>
<evidence type="ECO:0000256" key="1">
    <source>
        <dbReference type="ARBA" id="ARBA00023122"/>
    </source>
</evidence>
<evidence type="ECO:0000313" key="5">
    <source>
        <dbReference type="Proteomes" id="UP000765802"/>
    </source>
</evidence>
<dbReference type="Proteomes" id="UP000765802">
    <property type="component" value="Unassembled WGS sequence"/>
</dbReference>
<dbReference type="RefSeq" id="WP_187256768.1">
    <property type="nucleotide sequence ID" value="NZ_JBHULF010000014.1"/>
</dbReference>
<dbReference type="CDD" id="cd04623">
    <property type="entry name" value="CBS_pair_bac_euk"/>
    <property type="match status" value="1"/>
</dbReference>
<protein>
    <recommendedName>
        <fullName evidence="3">CBS domain-containing protein</fullName>
    </recommendedName>
</protein>
<dbReference type="InterPro" id="IPR051257">
    <property type="entry name" value="Diverse_CBS-Domain"/>
</dbReference>
<gene>
    <name evidence="4" type="ORF">BC349_10605</name>
</gene>
<name>A0ABR7M971_9BACT</name>
<dbReference type="InterPro" id="IPR044725">
    <property type="entry name" value="CBSX3_CBS_dom"/>
</dbReference>
<organism evidence="4 5">
    <name type="scientific">Flavihumibacter stibioxidans</name>
    <dbReference type="NCBI Taxonomy" id="1834163"/>
    <lineage>
        <taxon>Bacteria</taxon>
        <taxon>Pseudomonadati</taxon>
        <taxon>Bacteroidota</taxon>
        <taxon>Chitinophagia</taxon>
        <taxon>Chitinophagales</taxon>
        <taxon>Chitinophagaceae</taxon>
        <taxon>Flavihumibacter</taxon>
    </lineage>
</organism>
<dbReference type="SUPFAM" id="SSF54631">
    <property type="entry name" value="CBS-domain pair"/>
    <property type="match status" value="1"/>
</dbReference>
<dbReference type="InterPro" id="IPR046342">
    <property type="entry name" value="CBS_dom_sf"/>
</dbReference>
<reference evidence="4 5" key="1">
    <citation type="submission" date="2016-07" db="EMBL/GenBank/DDBJ databases">
        <title>Genome analysis of Flavihumibacter stibioxidans YS-17.</title>
        <authorList>
            <person name="Shi K."/>
            <person name="Han Y."/>
            <person name="Wang G."/>
        </authorList>
    </citation>
    <scope>NUCLEOTIDE SEQUENCE [LARGE SCALE GENOMIC DNA]</scope>
    <source>
        <strain evidence="4 5">YS-17</strain>
    </source>
</reference>
<dbReference type="Gene3D" id="3.10.580.10">
    <property type="entry name" value="CBS-domain"/>
    <property type="match status" value="1"/>
</dbReference>
<dbReference type="Pfam" id="PF00571">
    <property type="entry name" value="CBS"/>
    <property type="match status" value="2"/>
</dbReference>
<feature type="domain" description="CBS" evidence="3">
    <location>
        <begin position="78"/>
        <end position="137"/>
    </location>
</feature>
<evidence type="ECO:0000313" key="4">
    <source>
        <dbReference type="EMBL" id="MBC6491486.1"/>
    </source>
</evidence>
<dbReference type="PANTHER" id="PTHR43080">
    <property type="entry name" value="CBS DOMAIN-CONTAINING PROTEIN CBSX3, MITOCHONDRIAL"/>
    <property type="match status" value="1"/>
</dbReference>
<feature type="domain" description="CBS" evidence="3">
    <location>
        <begin position="12"/>
        <end position="69"/>
    </location>
</feature>
<keyword evidence="5" id="KW-1185">Reference proteome</keyword>
<dbReference type="PROSITE" id="PS51371">
    <property type="entry name" value="CBS"/>
    <property type="match status" value="2"/>
</dbReference>
<proteinExistence type="predicted"/>
<keyword evidence="1 2" id="KW-0129">CBS domain</keyword>
<dbReference type="EMBL" id="MBUA01000012">
    <property type="protein sequence ID" value="MBC6491486.1"/>
    <property type="molecule type" value="Genomic_DNA"/>
</dbReference>
<evidence type="ECO:0000256" key="2">
    <source>
        <dbReference type="PROSITE-ProRule" id="PRU00703"/>
    </source>
</evidence>
<comment type="caution">
    <text evidence="4">The sequence shown here is derived from an EMBL/GenBank/DDBJ whole genome shotgun (WGS) entry which is preliminary data.</text>
</comment>
<dbReference type="PANTHER" id="PTHR43080:SF2">
    <property type="entry name" value="CBS DOMAIN-CONTAINING PROTEIN"/>
    <property type="match status" value="1"/>
</dbReference>
<sequence length="149" mass="16554">MATVNDILKFRATNQIYQVRPDISVYDAVKVMGENNAGSVLVMDQDGTMLGILTERDYARKIVLKGKRSIDTLVSEIMTPAEKIIHVGRGTSIQECMEKMSGKKIRHLPVLENGKPVSVISIGDVVSLLIREQEHTIQVMSNYIQGVNI</sequence>
<accession>A0ABR7M971</accession>
<evidence type="ECO:0000259" key="3">
    <source>
        <dbReference type="PROSITE" id="PS51371"/>
    </source>
</evidence>
<dbReference type="SMART" id="SM00116">
    <property type="entry name" value="CBS"/>
    <property type="match status" value="2"/>
</dbReference>